<evidence type="ECO:0000259" key="17">
    <source>
        <dbReference type="PROSITE" id="PS51038"/>
    </source>
</evidence>
<evidence type="ECO:0000259" key="16">
    <source>
        <dbReference type="PROSITE" id="PS50016"/>
    </source>
</evidence>
<dbReference type="EMBL" id="LWDX02064560">
    <property type="protein sequence ID" value="OEL15997.1"/>
    <property type="molecule type" value="Genomic_DNA"/>
</dbReference>
<keyword evidence="10 13" id="KW-0238">DNA-binding</keyword>
<dbReference type="GO" id="GO:0003688">
    <property type="term" value="F:DNA replication origin binding"/>
    <property type="evidence" value="ECO:0007669"/>
    <property type="project" value="TreeGrafter"/>
</dbReference>
<keyword evidence="15" id="KW-0472">Membrane</keyword>
<name>A0A1E5UT11_9POAL</name>
<dbReference type="InterPro" id="IPR019786">
    <property type="entry name" value="Zinc_finger_PHD-type_CS"/>
</dbReference>
<dbReference type="SUPFAM" id="SSF52540">
    <property type="entry name" value="P-loop containing nucleoside triphosphate hydrolases"/>
    <property type="match status" value="1"/>
</dbReference>
<evidence type="ECO:0000256" key="14">
    <source>
        <dbReference type="SAM" id="MobiDB-lite"/>
    </source>
</evidence>
<protein>
    <recommendedName>
        <fullName evidence="13">Origin recognition complex subunit 1</fullName>
    </recommendedName>
</protein>
<evidence type="ECO:0000256" key="2">
    <source>
        <dbReference type="ARBA" id="ARBA00008398"/>
    </source>
</evidence>
<dbReference type="Gene3D" id="3.40.50.300">
    <property type="entry name" value="P-loop containing nucleotide triphosphate hydrolases"/>
    <property type="match status" value="1"/>
</dbReference>
<evidence type="ECO:0000256" key="4">
    <source>
        <dbReference type="ARBA" id="ARBA00022723"/>
    </source>
</evidence>
<comment type="similarity">
    <text evidence="2 13">Belongs to the ORC1 family.</text>
</comment>
<dbReference type="SMART" id="SM00382">
    <property type="entry name" value="AAA"/>
    <property type="match status" value="1"/>
</dbReference>
<dbReference type="InterPro" id="IPR001025">
    <property type="entry name" value="BAH_dom"/>
</dbReference>
<evidence type="ECO:0000256" key="1">
    <source>
        <dbReference type="ARBA" id="ARBA00004123"/>
    </source>
</evidence>
<keyword evidence="5 13" id="KW-0547">Nucleotide-binding</keyword>
<dbReference type="GO" id="GO:0005664">
    <property type="term" value="C:nuclear origin of replication recognition complex"/>
    <property type="evidence" value="ECO:0007669"/>
    <property type="project" value="TreeGrafter"/>
</dbReference>
<dbReference type="FunFam" id="3.30.40.10:FF:000532">
    <property type="entry name" value="Origin recognition complex subunit 1"/>
    <property type="match status" value="1"/>
</dbReference>
<evidence type="ECO:0000313" key="18">
    <source>
        <dbReference type="EMBL" id="OEL15997.1"/>
    </source>
</evidence>
<feature type="compositionally biased region" description="Acidic residues" evidence="14">
    <location>
        <begin position="378"/>
        <end position="391"/>
    </location>
</feature>
<dbReference type="InterPro" id="IPR050311">
    <property type="entry name" value="ORC1/CDC6"/>
</dbReference>
<dbReference type="SUPFAM" id="SSF57903">
    <property type="entry name" value="FYVE/PHD zinc finger"/>
    <property type="match status" value="1"/>
</dbReference>
<dbReference type="Proteomes" id="UP000095767">
    <property type="component" value="Unassembled WGS sequence"/>
</dbReference>
<feature type="compositionally biased region" description="Basic residues" evidence="14">
    <location>
        <begin position="106"/>
        <end position="116"/>
    </location>
</feature>
<dbReference type="InterPro" id="IPR043151">
    <property type="entry name" value="BAH_sf"/>
</dbReference>
<evidence type="ECO:0000256" key="6">
    <source>
        <dbReference type="ARBA" id="ARBA00022771"/>
    </source>
</evidence>
<feature type="region of interest" description="Disordered" evidence="14">
    <location>
        <begin position="357"/>
        <end position="401"/>
    </location>
</feature>
<gene>
    <name evidence="18" type="ORF">BAE44_0022984</name>
</gene>
<dbReference type="GO" id="GO:0033314">
    <property type="term" value="P:mitotic DNA replication checkpoint signaling"/>
    <property type="evidence" value="ECO:0007669"/>
    <property type="project" value="TreeGrafter"/>
</dbReference>
<dbReference type="PANTHER" id="PTHR10763:SF23">
    <property type="entry name" value="ORIGIN RECOGNITION COMPLEX SUBUNIT 1"/>
    <property type="match status" value="1"/>
</dbReference>
<keyword evidence="8 13" id="KW-0067">ATP-binding</keyword>
<sequence length="834" mass="94635">MDLSATPSRSKSKLKSSPTKPIAAPAEPQMDLCTPSKPTPRRKAKSVTSPAPVSPATPSTVRRSRRLLDTPNKAASEVPVKATPTPTSRGKRAAPSPKTPAQREPKRQRRQPRKRAYYRKVVYDGGEFEVGDDVYVKRREESESDAEDPEEEECRVCFRAGGGVMVECDACLGGFHLRCVRPPLRRVPEGDWACPYCEAERAGKAVERPRPPEGKRIVRTAKEKLLSSDLWAARIESLWREPDGTFWAKARWYIIPEETAAGRQPHNLRRELYRTNDLSDIEVIILFCVYSWLIHNFFFACSFVVIILFCVYSWLIHNFFLLVHLWDASDAGDDVFYCEYEYDIHWHNFKRLADIDDEPETKEDPSDEPYNAGNDYNSDTDEDSEYDDEEEPKSRFSVGRNQSHELAANSRKGRTYGLQKIGIRKIPEHVRCHQKTELEKAKATLLLATLPKSLPCRDKEMEEISTFVKEAICNDQCLGRCLYIHGVPGTGKTMSVLAVMRRLRSEFDSGTLKPYCFIEINGLKLASPENIYKVIYEQLSGHRVGWKKALHYLTEHFSGVSKIGKQANQPIILLIDELDLLLTRNQSVLYNILDWPTKPNSNLVVIGIANTMDLPEKLLPRISSRMGIQRLCFGPYNFRQLQEIITSRLKGIDAFEEQAIEFASRKVAAMSGDARRALEICRRAAEFADYRSKQSGQTSFSANKGDGVVCMGDIEAAIQEVFQAPHIQVMKNCPKFGKVILVAMVHELYKSGLGEVTFDKLATTVFSWCHVNRELLPGYDTLMKICCKLGESKVILCEEGSKHKLQKLQLNYPSDDVTFALKESPDLPWLSKYL</sequence>
<evidence type="ECO:0000256" key="9">
    <source>
        <dbReference type="ARBA" id="ARBA00022842"/>
    </source>
</evidence>
<dbReference type="Gene3D" id="2.30.30.490">
    <property type="match status" value="1"/>
</dbReference>
<comment type="subunit">
    <text evidence="13">Component of the origin recognition complex (ORC) composed of at least ORC1, ORC2, ORC3, ORC4, ORC5 and ORC6. ORC is regulated in a cell-cycle and development dependent manner. It is sequentially assembled at the exit from anaphase of mitosis and disassembled as cells enter S phase. Binds unmodified and methylated histone H3.</text>
</comment>
<evidence type="ECO:0000256" key="5">
    <source>
        <dbReference type="ARBA" id="ARBA00022741"/>
    </source>
</evidence>
<dbReference type="PROSITE" id="PS50016">
    <property type="entry name" value="ZF_PHD_2"/>
    <property type="match status" value="1"/>
</dbReference>
<dbReference type="PROSITE" id="PS51038">
    <property type="entry name" value="BAH"/>
    <property type="match status" value="1"/>
</dbReference>
<dbReference type="InterPro" id="IPR003959">
    <property type="entry name" value="ATPase_AAA_core"/>
</dbReference>
<dbReference type="Gene3D" id="1.10.8.60">
    <property type="match status" value="1"/>
</dbReference>
<dbReference type="AlphaFoldDB" id="A0A1E5UT11"/>
<dbReference type="InterPro" id="IPR013083">
    <property type="entry name" value="Znf_RING/FYVE/PHD"/>
</dbReference>
<dbReference type="Pfam" id="PF09079">
    <property type="entry name" value="WHD_Cdc6"/>
    <property type="match status" value="1"/>
</dbReference>
<dbReference type="FunFam" id="3.40.50.300:FF:000199">
    <property type="entry name" value="Origin recognition complex subunit 1"/>
    <property type="match status" value="1"/>
</dbReference>
<dbReference type="InterPro" id="IPR015163">
    <property type="entry name" value="Cdc6_C"/>
</dbReference>
<keyword evidence="9" id="KW-0460">Magnesium</keyword>
<feature type="domain" description="PHD-type" evidence="16">
    <location>
        <begin position="151"/>
        <end position="200"/>
    </location>
</feature>
<dbReference type="GO" id="GO:0016887">
    <property type="term" value="F:ATP hydrolysis activity"/>
    <property type="evidence" value="ECO:0007669"/>
    <property type="project" value="InterPro"/>
</dbReference>
<dbReference type="STRING" id="888268.A0A1E5UT11"/>
<keyword evidence="15" id="KW-1133">Transmembrane helix</keyword>
<evidence type="ECO:0000256" key="8">
    <source>
        <dbReference type="ARBA" id="ARBA00022840"/>
    </source>
</evidence>
<dbReference type="Pfam" id="PF00628">
    <property type="entry name" value="PHD"/>
    <property type="match status" value="1"/>
</dbReference>
<dbReference type="GO" id="GO:0005524">
    <property type="term" value="F:ATP binding"/>
    <property type="evidence" value="ECO:0007669"/>
    <property type="project" value="UniProtKB-KW"/>
</dbReference>
<comment type="subcellular location">
    <subcellularLocation>
        <location evidence="1 13">Nucleus</location>
    </subcellularLocation>
</comment>
<keyword evidence="6 12" id="KW-0863">Zinc-finger</keyword>
<evidence type="ECO:0000256" key="7">
    <source>
        <dbReference type="ARBA" id="ARBA00022833"/>
    </source>
</evidence>
<dbReference type="InterPro" id="IPR019787">
    <property type="entry name" value="Znf_PHD-finger"/>
</dbReference>
<reference evidence="18 19" key="1">
    <citation type="submission" date="2016-09" db="EMBL/GenBank/DDBJ databases">
        <title>The draft genome of Dichanthelium oligosanthes: A C3 panicoid grass species.</title>
        <authorList>
            <person name="Studer A.J."/>
            <person name="Schnable J.C."/>
            <person name="Brutnell T.P."/>
        </authorList>
    </citation>
    <scope>NUCLEOTIDE SEQUENCE [LARGE SCALE GENOMIC DNA]</scope>
    <source>
        <strain evidence="19">cv. Kellogg 1175</strain>
        <tissue evidence="18">Leaf</tissue>
    </source>
</reference>
<keyword evidence="19" id="KW-1185">Reference proteome</keyword>
<dbReference type="InterPro" id="IPR027417">
    <property type="entry name" value="P-loop_NTPase"/>
</dbReference>
<dbReference type="InterPro" id="IPR001965">
    <property type="entry name" value="Znf_PHD"/>
</dbReference>
<dbReference type="Pfam" id="PF17872">
    <property type="entry name" value="AAA_lid_10"/>
    <property type="match status" value="1"/>
</dbReference>
<feature type="compositionally biased region" description="Low complexity" evidence="14">
    <location>
        <begin position="46"/>
        <end position="61"/>
    </location>
</feature>
<dbReference type="GO" id="GO:0008270">
    <property type="term" value="F:zinc ion binding"/>
    <property type="evidence" value="ECO:0007669"/>
    <property type="project" value="UniProtKB-KW"/>
</dbReference>
<feature type="domain" description="BAH" evidence="17">
    <location>
        <begin position="209"/>
        <end position="353"/>
    </location>
</feature>
<keyword evidence="7" id="KW-0862">Zinc</keyword>
<evidence type="ECO:0000256" key="3">
    <source>
        <dbReference type="ARBA" id="ARBA00022705"/>
    </source>
</evidence>
<feature type="compositionally biased region" description="Acidic residues" evidence="14">
    <location>
        <begin position="357"/>
        <end position="367"/>
    </location>
</feature>
<keyword evidence="4" id="KW-0479">Metal-binding</keyword>
<proteinExistence type="inferred from homology"/>
<feature type="transmembrane region" description="Helical" evidence="15">
    <location>
        <begin position="283"/>
        <end position="315"/>
    </location>
</feature>
<dbReference type="Pfam" id="PF00004">
    <property type="entry name" value="AAA"/>
    <property type="match status" value="1"/>
</dbReference>
<dbReference type="SMART" id="SM00249">
    <property type="entry name" value="PHD"/>
    <property type="match status" value="1"/>
</dbReference>
<dbReference type="FunFam" id="1.10.8.60:FF:000082">
    <property type="entry name" value="Origin recognition complex subunit 1"/>
    <property type="match status" value="1"/>
</dbReference>
<keyword evidence="11 13" id="KW-0539">Nucleus</keyword>
<evidence type="ECO:0000313" key="19">
    <source>
        <dbReference type="Proteomes" id="UP000095767"/>
    </source>
</evidence>
<dbReference type="GO" id="GO:0006270">
    <property type="term" value="P:DNA replication initiation"/>
    <property type="evidence" value="ECO:0007669"/>
    <property type="project" value="TreeGrafter"/>
</dbReference>
<comment type="caution">
    <text evidence="18">The sequence shown here is derived from an EMBL/GenBank/DDBJ whole genome shotgun (WGS) entry which is preliminary data.</text>
</comment>
<organism evidence="18 19">
    <name type="scientific">Dichanthelium oligosanthes</name>
    <dbReference type="NCBI Taxonomy" id="888268"/>
    <lineage>
        <taxon>Eukaryota</taxon>
        <taxon>Viridiplantae</taxon>
        <taxon>Streptophyta</taxon>
        <taxon>Embryophyta</taxon>
        <taxon>Tracheophyta</taxon>
        <taxon>Spermatophyta</taxon>
        <taxon>Magnoliopsida</taxon>
        <taxon>Liliopsida</taxon>
        <taxon>Poales</taxon>
        <taxon>Poaceae</taxon>
        <taxon>PACMAD clade</taxon>
        <taxon>Panicoideae</taxon>
        <taxon>Panicodae</taxon>
        <taxon>Paniceae</taxon>
        <taxon>Dichantheliinae</taxon>
        <taxon>Dichanthelium</taxon>
    </lineage>
</organism>
<accession>A0A1E5UT11</accession>
<dbReference type="InterPro" id="IPR011011">
    <property type="entry name" value="Znf_FYVE_PHD"/>
</dbReference>
<dbReference type="OrthoDB" id="1926878at2759"/>
<evidence type="ECO:0000256" key="11">
    <source>
        <dbReference type="ARBA" id="ARBA00023242"/>
    </source>
</evidence>
<comment type="function">
    <text evidence="13">Component of the origin recognition complex (ORC) that binds origins of replication. DNA-binding is ATP-dependent, however specific DNA sequences that define origins of replication have not been identified so far. ORC is required to assemble the pre-replication complex necessary to initiate DNA replication.</text>
</comment>
<evidence type="ECO:0000256" key="13">
    <source>
        <dbReference type="RuleBase" id="RU365058"/>
    </source>
</evidence>
<keyword evidence="15" id="KW-0812">Transmembrane</keyword>
<dbReference type="PANTHER" id="PTHR10763">
    <property type="entry name" value="CELL DIVISION CONTROL PROTEIN 6-RELATED"/>
    <property type="match status" value="1"/>
</dbReference>
<dbReference type="GO" id="GO:0003682">
    <property type="term" value="F:chromatin binding"/>
    <property type="evidence" value="ECO:0007669"/>
    <property type="project" value="InterPro"/>
</dbReference>
<keyword evidence="3 13" id="KW-0235">DNA replication</keyword>
<feature type="region of interest" description="Disordered" evidence="14">
    <location>
        <begin position="1"/>
        <end position="116"/>
    </location>
</feature>
<dbReference type="PROSITE" id="PS01359">
    <property type="entry name" value="ZF_PHD_1"/>
    <property type="match status" value="1"/>
</dbReference>
<evidence type="ECO:0000256" key="15">
    <source>
        <dbReference type="SAM" id="Phobius"/>
    </source>
</evidence>
<evidence type="ECO:0000256" key="10">
    <source>
        <dbReference type="ARBA" id="ARBA00023125"/>
    </source>
</evidence>
<evidence type="ECO:0000256" key="12">
    <source>
        <dbReference type="PROSITE-ProRule" id="PRU00146"/>
    </source>
</evidence>
<dbReference type="InterPro" id="IPR041083">
    <property type="entry name" value="AAA_lid_10"/>
</dbReference>
<dbReference type="InterPro" id="IPR003593">
    <property type="entry name" value="AAA+_ATPase"/>
</dbReference>
<dbReference type="Gene3D" id="3.30.40.10">
    <property type="entry name" value="Zinc/RING finger domain, C3HC4 (zinc finger)"/>
    <property type="match status" value="1"/>
</dbReference>